<dbReference type="EMBL" id="JABFAB010000009">
    <property type="protein sequence ID" value="MBA0659265.1"/>
    <property type="molecule type" value="Genomic_DNA"/>
</dbReference>
<proteinExistence type="predicted"/>
<dbReference type="AlphaFoldDB" id="A0A7J8V8X6"/>
<gene>
    <name evidence="1" type="ORF">Goklo_011417</name>
</gene>
<dbReference type="Proteomes" id="UP000593573">
    <property type="component" value="Unassembled WGS sequence"/>
</dbReference>
<reference evidence="1 2" key="1">
    <citation type="journal article" date="2019" name="Genome Biol. Evol.">
        <title>Insights into the evolution of the New World diploid cottons (Gossypium, subgenus Houzingenia) based on genome sequencing.</title>
        <authorList>
            <person name="Grover C.E."/>
            <person name="Arick M.A. 2nd"/>
            <person name="Thrash A."/>
            <person name="Conover J.L."/>
            <person name="Sanders W.S."/>
            <person name="Peterson D.G."/>
            <person name="Frelichowski J.E."/>
            <person name="Scheffler J.A."/>
            <person name="Scheffler B.E."/>
            <person name="Wendel J.F."/>
        </authorList>
    </citation>
    <scope>NUCLEOTIDE SEQUENCE [LARGE SCALE GENOMIC DNA]</scope>
    <source>
        <strain evidence="1">57</strain>
        <tissue evidence="1">Leaf</tissue>
    </source>
</reference>
<sequence length="69" mass="8069">MLRLASKRLLGLTSREIPSQPVHRHRFGRSSCLWRSTSLMIRVVKSHGWSKKSYGGNMVVIRWWMAKIC</sequence>
<evidence type="ECO:0000313" key="2">
    <source>
        <dbReference type="Proteomes" id="UP000593573"/>
    </source>
</evidence>
<name>A0A7J8V8X6_9ROSI</name>
<comment type="caution">
    <text evidence="1">The sequence shown here is derived from an EMBL/GenBank/DDBJ whole genome shotgun (WGS) entry which is preliminary data.</text>
</comment>
<keyword evidence="2" id="KW-1185">Reference proteome</keyword>
<protein>
    <submittedName>
        <fullName evidence="1">Uncharacterized protein</fullName>
    </submittedName>
</protein>
<evidence type="ECO:0000313" key="1">
    <source>
        <dbReference type="EMBL" id="MBA0659265.1"/>
    </source>
</evidence>
<accession>A0A7J8V8X6</accession>
<organism evidence="1 2">
    <name type="scientific">Gossypium klotzschianum</name>
    <dbReference type="NCBI Taxonomy" id="34286"/>
    <lineage>
        <taxon>Eukaryota</taxon>
        <taxon>Viridiplantae</taxon>
        <taxon>Streptophyta</taxon>
        <taxon>Embryophyta</taxon>
        <taxon>Tracheophyta</taxon>
        <taxon>Spermatophyta</taxon>
        <taxon>Magnoliopsida</taxon>
        <taxon>eudicotyledons</taxon>
        <taxon>Gunneridae</taxon>
        <taxon>Pentapetalae</taxon>
        <taxon>rosids</taxon>
        <taxon>malvids</taxon>
        <taxon>Malvales</taxon>
        <taxon>Malvaceae</taxon>
        <taxon>Malvoideae</taxon>
        <taxon>Gossypium</taxon>
    </lineage>
</organism>